<dbReference type="NCBIfam" id="NF003142">
    <property type="entry name" value="PRK04057.1"/>
    <property type="match status" value="1"/>
</dbReference>
<dbReference type="GO" id="GO:1990904">
    <property type="term" value="C:ribonucleoprotein complex"/>
    <property type="evidence" value="ECO:0007669"/>
    <property type="project" value="UniProtKB-KW"/>
</dbReference>
<evidence type="ECO:0000256" key="1">
    <source>
        <dbReference type="ARBA" id="ARBA00022980"/>
    </source>
</evidence>
<reference evidence="4 5" key="1">
    <citation type="submission" date="2017-04" db="EMBL/GenBank/DDBJ databases">
        <authorList>
            <person name="Varghese N."/>
            <person name="Submissions S."/>
        </authorList>
    </citation>
    <scope>NUCLEOTIDE SEQUENCE [LARGE SCALE GENOMIC DNA]</scope>
    <source>
        <strain evidence="4 5">DSM 9789</strain>
    </source>
</reference>
<evidence type="ECO:0000313" key="5">
    <source>
        <dbReference type="Proteomes" id="UP000192315"/>
    </source>
</evidence>
<dbReference type="SMR" id="A0A8G2L783"/>
<evidence type="ECO:0000256" key="3">
    <source>
        <dbReference type="HAMAP-Rule" id="MF_00359"/>
    </source>
</evidence>
<name>A0A8G2L783_PICTO</name>
<proteinExistence type="inferred from homology"/>
<organism evidence="4 5">
    <name type="scientific">Picrophilus torridus (strain ATCC 700027 / DSM 9790 / JCM 10055 / NBRC 100828 / KAW 2/3)</name>
    <dbReference type="NCBI Taxonomy" id="1122961"/>
    <lineage>
        <taxon>Archaea</taxon>
        <taxon>Methanobacteriati</taxon>
        <taxon>Thermoplasmatota</taxon>
        <taxon>Thermoplasmata</taxon>
        <taxon>Thermoplasmatales</taxon>
        <taxon>Picrophilaceae</taxon>
        <taxon>Picrophilus</taxon>
    </lineage>
</organism>
<dbReference type="InterPro" id="IPR001593">
    <property type="entry name" value="Ribosomal_eS1"/>
</dbReference>
<evidence type="ECO:0000256" key="2">
    <source>
        <dbReference type="ARBA" id="ARBA00023274"/>
    </source>
</evidence>
<comment type="similarity">
    <text evidence="3">Belongs to the eukaryotic ribosomal protein eS1 family.</text>
</comment>
<gene>
    <name evidence="3" type="primary">rps3ae</name>
    <name evidence="4" type="ORF">SAMN02745355_0736</name>
</gene>
<dbReference type="HAMAP" id="MF_00359">
    <property type="entry name" value="Ribosomal_eS1"/>
    <property type="match status" value="1"/>
</dbReference>
<dbReference type="InterPro" id="IPR030838">
    <property type="entry name" value="Ribosomal_eS1_arc"/>
</dbReference>
<dbReference type="AlphaFoldDB" id="A0A8G2L783"/>
<protein>
    <recommendedName>
        <fullName evidence="3">Small ribosomal subunit protein eS1</fullName>
    </recommendedName>
</protein>
<dbReference type="GO" id="GO:0003735">
    <property type="term" value="F:structural constituent of ribosome"/>
    <property type="evidence" value="ECO:0007669"/>
    <property type="project" value="InterPro"/>
</dbReference>
<dbReference type="GO" id="GO:0005840">
    <property type="term" value="C:ribosome"/>
    <property type="evidence" value="ECO:0007669"/>
    <property type="project" value="UniProtKB-KW"/>
</dbReference>
<dbReference type="GO" id="GO:0006412">
    <property type="term" value="P:translation"/>
    <property type="evidence" value="ECO:0007669"/>
    <property type="project" value="UniProtKB-UniRule"/>
</dbReference>
<keyword evidence="2 3" id="KW-0687">Ribonucleoprotein</keyword>
<dbReference type="Pfam" id="PF01015">
    <property type="entry name" value="Ribosomal_S3Ae"/>
    <property type="match status" value="1"/>
</dbReference>
<dbReference type="EMBL" id="FWYE01000002">
    <property type="protein sequence ID" value="SMD30822.1"/>
    <property type="molecule type" value="Genomic_DNA"/>
</dbReference>
<sequence length="209" mass="23846">MADRRKIGTKDKWKEKTWYTIVAPSFLGEREIALSPAADPSLMIGRKVEVPVSDFTGNFRKSSTMVIFRVKECTGKRCTTEFIGHKVSDDTIRRMVRRRKERIDIIMPSKTKDGYRLVIKIVLVSDSKLTANKRGEVRSKIIGFINERCGSMTLPELAQYIIGDNVYNDIVDTLKDVYPIKKIEIRKSEVLGRDGYVEEPGAQTQIEAQ</sequence>
<dbReference type="GeneID" id="2844985"/>
<keyword evidence="5" id="KW-1185">Reference proteome</keyword>
<dbReference type="SMART" id="SM01397">
    <property type="entry name" value="Ribosomal_S3Ae"/>
    <property type="match status" value="1"/>
</dbReference>
<dbReference type="Proteomes" id="UP000192315">
    <property type="component" value="Unassembled WGS sequence"/>
</dbReference>
<accession>A0A8G2L783</accession>
<keyword evidence="1 3" id="KW-0689">Ribosomal protein</keyword>
<dbReference type="RefSeq" id="WP_011178325.1">
    <property type="nucleotide sequence ID" value="NC_005877.1"/>
</dbReference>
<comment type="caution">
    <text evidence="4">The sequence shown here is derived from an EMBL/GenBank/DDBJ whole genome shotgun (WGS) entry which is preliminary data.</text>
</comment>
<evidence type="ECO:0000313" key="4">
    <source>
        <dbReference type="EMBL" id="SMD30822.1"/>
    </source>
</evidence>
<dbReference type="OrthoDB" id="30639at2157"/>